<dbReference type="AlphaFoldDB" id="A0A1D1VNY3"/>
<evidence type="ECO:0000313" key="3">
    <source>
        <dbReference type="EMBL" id="GAV03287.1"/>
    </source>
</evidence>
<proteinExistence type="predicted"/>
<feature type="region of interest" description="Disordered" evidence="2">
    <location>
        <begin position="387"/>
        <end position="477"/>
    </location>
</feature>
<dbReference type="EMBL" id="BDGG01000009">
    <property type="protein sequence ID" value="GAV03287.1"/>
    <property type="molecule type" value="Genomic_DNA"/>
</dbReference>
<dbReference type="SUPFAM" id="SSF57997">
    <property type="entry name" value="Tropomyosin"/>
    <property type="match status" value="1"/>
</dbReference>
<organism evidence="3 4">
    <name type="scientific">Ramazzottius varieornatus</name>
    <name type="common">Water bear</name>
    <name type="synonym">Tardigrade</name>
    <dbReference type="NCBI Taxonomy" id="947166"/>
    <lineage>
        <taxon>Eukaryota</taxon>
        <taxon>Metazoa</taxon>
        <taxon>Ecdysozoa</taxon>
        <taxon>Tardigrada</taxon>
        <taxon>Eutardigrada</taxon>
        <taxon>Parachela</taxon>
        <taxon>Hypsibioidea</taxon>
        <taxon>Ramazzottiidae</taxon>
        <taxon>Ramazzottius</taxon>
    </lineage>
</organism>
<feature type="coiled-coil region" evidence="1">
    <location>
        <begin position="176"/>
        <end position="203"/>
    </location>
</feature>
<evidence type="ECO:0000313" key="4">
    <source>
        <dbReference type="Proteomes" id="UP000186922"/>
    </source>
</evidence>
<dbReference type="Proteomes" id="UP000186922">
    <property type="component" value="Unassembled WGS sequence"/>
</dbReference>
<dbReference type="OrthoDB" id="10633000at2759"/>
<feature type="compositionally biased region" description="Basic and acidic residues" evidence="2">
    <location>
        <begin position="429"/>
        <end position="442"/>
    </location>
</feature>
<gene>
    <name evidence="3" type="primary">RvY_13733-1</name>
    <name evidence="3" type="synonym">RvY_13733.1</name>
    <name evidence="3" type="ORF">RvY_13733</name>
</gene>
<evidence type="ECO:0000256" key="1">
    <source>
        <dbReference type="SAM" id="Coils"/>
    </source>
</evidence>
<feature type="region of interest" description="Disordered" evidence="2">
    <location>
        <begin position="51"/>
        <end position="79"/>
    </location>
</feature>
<keyword evidence="1" id="KW-0175">Coiled coil</keyword>
<evidence type="ECO:0000256" key="2">
    <source>
        <dbReference type="SAM" id="MobiDB-lite"/>
    </source>
</evidence>
<keyword evidence="4" id="KW-1185">Reference proteome</keyword>
<comment type="caution">
    <text evidence="3">The sequence shown here is derived from an EMBL/GenBank/DDBJ whole genome shotgun (WGS) entry which is preliminary data.</text>
</comment>
<sequence>MGNQTSRESKAARRGERLSICPACLIQNQTALSIVQSSFRDVVPSQTAISERVLPERQAQGDFGSHGPINSGEASRTLPFDVPQPDSEEKHALMEDLRCSNEKRTQKITSVLYKLDERLTNIQNMASRVTSGEACIVDGSSAKLLAELRSLEVKTRSLDAKLTAADRKQEEMQSKIMGATENLRNFLDQLVVLENRNKLLDDNVHSIVRRLGGYEESSRALGERVNSVRRDMEYLQESTKKSDDKIDSLSTAVQFQLKKMKDMEGNFMDMDERLDKVSEQVGTVEGKLNSRAIKVADVTAKLIEFDNKFRTTDQAIRKIEGIQESLKDLPDVQVKLRQLSDKVEYETSGLPSAESLMREVDRIVEPLKRKLESVDQKLAEVQREQVEVAKPKRVSDLPSALKSPQSKKVTFVEPAPMDRPNITPSTSLEHGKDEKDLNKFEESDSSGASEEFESRQTPAVNQAKLPTRPRSAPAGRPVPLLATKAFSLRAAGKSDFMGGSDDALSSRNPLKSSLKTSMDSLVSLAGVCNCAIDSGVAVDARKN</sequence>
<reference evidence="3 4" key="1">
    <citation type="journal article" date="2016" name="Nat. Commun.">
        <title>Extremotolerant tardigrade genome and improved radiotolerance of human cultured cells by tardigrade-unique protein.</title>
        <authorList>
            <person name="Hashimoto T."/>
            <person name="Horikawa D.D."/>
            <person name="Saito Y."/>
            <person name="Kuwahara H."/>
            <person name="Kozuka-Hata H."/>
            <person name="Shin-I T."/>
            <person name="Minakuchi Y."/>
            <person name="Ohishi K."/>
            <person name="Motoyama A."/>
            <person name="Aizu T."/>
            <person name="Enomoto A."/>
            <person name="Kondo K."/>
            <person name="Tanaka S."/>
            <person name="Hara Y."/>
            <person name="Koshikawa S."/>
            <person name="Sagara H."/>
            <person name="Miura T."/>
            <person name="Yokobori S."/>
            <person name="Miyagawa K."/>
            <person name="Suzuki Y."/>
            <person name="Kubo T."/>
            <person name="Oyama M."/>
            <person name="Kohara Y."/>
            <person name="Fujiyama A."/>
            <person name="Arakawa K."/>
            <person name="Katayama T."/>
            <person name="Toyoda A."/>
            <person name="Kunieda T."/>
        </authorList>
    </citation>
    <scope>NUCLEOTIDE SEQUENCE [LARGE SCALE GENOMIC DNA]</scope>
    <source>
        <strain evidence="3 4">YOKOZUNA-1</strain>
    </source>
</reference>
<protein>
    <submittedName>
        <fullName evidence="3">Uncharacterized protein</fullName>
    </submittedName>
</protein>
<accession>A0A1D1VNY3</accession>
<name>A0A1D1VNY3_RAMVA</name>